<dbReference type="SUPFAM" id="SSF48452">
    <property type="entry name" value="TPR-like"/>
    <property type="match status" value="1"/>
</dbReference>
<keyword evidence="2" id="KW-1185">Reference proteome</keyword>
<gene>
    <name evidence="1" type="ORF">J2X05_000813</name>
</gene>
<accession>A0ABU1UUH0</accession>
<dbReference type="Gene3D" id="1.25.40.10">
    <property type="entry name" value="Tetratricopeptide repeat domain"/>
    <property type="match status" value="1"/>
</dbReference>
<evidence type="ECO:0000313" key="1">
    <source>
        <dbReference type="EMBL" id="MDR7088810.1"/>
    </source>
</evidence>
<reference evidence="1 2" key="1">
    <citation type="submission" date="2023-07" db="EMBL/GenBank/DDBJ databases">
        <title>Sorghum-associated microbial communities from plants grown in Nebraska, USA.</title>
        <authorList>
            <person name="Schachtman D."/>
        </authorList>
    </citation>
    <scope>NUCLEOTIDE SEQUENCE [LARGE SCALE GENOMIC DNA]</scope>
    <source>
        <strain evidence="1 2">BE190</strain>
    </source>
</reference>
<protein>
    <submittedName>
        <fullName evidence="1">Negative regulator of RcsB-dependent stress response</fullName>
    </submittedName>
</protein>
<evidence type="ECO:0000313" key="2">
    <source>
        <dbReference type="Proteomes" id="UP001253595"/>
    </source>
</evidence>
<dbReference type="PROSITE" id="PS51257">
    <property type="entry name" value="PROKAR_LIPOPROTEIN"/>
    <property type="match status" value="1"/>
</dbReference>
<comment type="caution">
    <text evidence="1">The sequence shown here is derived from an EMBL/GenBank/DDBJ whole genome shotgun (WGS) entry which is preliminary data.</text>
</comment>
<dbReference type="Proteomes" id="UP001253595">
    <property type="component" value="Unassembled WGS sequence"/>
</dbReference>
<organism evidence="1 2">
    <name type="scientific">Cellvibrio fibrivorans</name>
    <dbReference type="NCBI Taxonomy" id="126350"/>
    <lineage>
        <taxon>Bacteria</taxon>
        <taxon>Pseudomonadati</taxon>
        <taxon>Pseudomonadota</taxon>
        <taxon>Gammaproteobacteria</taxon>
        <taxon>Cellvibrionales</taxon>
        <taxon>Cellvibrionaceae</taxon>
        <taxon>Cellvibrio</taxon>
    </lineage>
</organism>
<dbReference type="EMBL" id="JAVDVX010000001">
    <property type="protein sequence ID" value="MDR7088810.1"/>
    <property type="molecule type" value="Genomic_DNA"/>
</dbReference>
<sequence>MNRFLPIVFLWGISCGGIIFGRYAYAEAYTPTEPDQIIAQWNTTPSETLRVLQIQQRLQPEDSNRVVQLANEYLEQAAQPGQSRLYGVAEALLKPLIENNTNDLSVLLAWAQVQQHQHRFTLAQEVLQKILLQQPDNNTANLLNARLHLIQGNTTAAQTACMRLLGHTDLLTLSACSLEARSTLGDKELSESYAQLQQIVSTQGLPDDERQIWILQILADMAVRLQQPQAALDFLNQIKSKNSLSVWVQWADTNLALQNNQIVIDALTPLVSTSSQADDSLLVRLAIAEKKIAPATHWQTQVRERIALREQRDDQAHAADLAIYYLDIAPDANKALHWAERNWQQAREASDKHLLIRAQQAAGVAAVTEKAGA</sequence>
<dbReference type="InterPro" id="IPR011990">
    <property type="entry name" value="TPR-like_helical_dom_sf"/>
</dbReference>
<name>A0ABU1UUH0_9GAMM</name>
<dbReference type="RefSeq" id="WP_310068932.1">
    <property type="nucleotide sequence ID" value="NZ_JAVDVX010000001.1"/>
</dbReference>
<proteinExistence type="predicted"/>